<keyword evidence="1" id="KW-1133">Transmembrane helix</keyword>
<name>A0A5C3PEZ1_9APHY</name>
<evidence type="ECO:0000256" key="1">
    <source>
        <dbReference type="SAM" id="Phobius"/>
    </source>
</evidence>
<gene>
    <name evidence="2" type="ORF">K466DRAFT_585768</name>
</gene>
<protein>
    <submittedName>
        <fullName evidence="2">Uncharacterized protein</fullName>
    </submittedName>
</protein>
<accession>A0A5C3PEZ1</accession>
<proteinExistence type="predicted"/>
<dbReference type="EMBL" id="ML211123">
    <property type="protein sequence ID" value="TFK88166.1"/>
    <property type="molecule type" value="Genomic_DNA"/>
</dbReference>
<keyword evidence="3" id="KW-1185">Reference proteome</keyword>
<reference evidence="2 3" key="1">
    <citation type="journal article" date="2019" name="Nat. Ecol. Evol.">
        <title>Megaphylogeny resolves global patterns of mushroom evolution.</title>
        <authorList>
            <person name="Varga T."/>
            <person name="Krizsan K."/>
            <person name="Foldi C."/>
            <person name="Dima B."/>
            <person name="Sanchez-Garcia M."/>
            <person name="Sanchez-Ramirez S."/>
            <person name="Szollosi G.J."/>
            <person name="Szarkandi J.G."/>
            <person name="Papp V."/>
            <person name="Albert L."/>
            <person name="Andreopoulos W."/>
            <person name="Angelini C."/>
            <person name="Antonin V."/>
            <person name="Barry K.W."/>
            <person name="Bougher N.L."/>
            <person name="Buchanan P."/>
            <person name="Buyck B."/>
            <person name="Bense V."/>
            <person name="Catcheside P."/>
            <person name="Chovatia M."/>
            <person name="Cooper J."/>
            <person name="Damon W."/>
            <person name="Desjardin D."/>
            <person name="Finy P."/>
            <person name="Geml J."/>
            <person name="Haridas S."/>
            <person name="Hughes K."/>
            <person name="Justo A."/>
            <person name="Karasinski D."/>
            <person name="Kautmanova I."/>
            <person name="Kiss B."/>
            <person name="Kocsube S."/>
            <person name="Kotiranta H."/>
            <person name="LaButti K.M."/>
            <person name="Lechner B.E."/>
            <person name="Liimatainen K."/>
            <person name="Lipzen A."/>
            <person name="Lukacs Z."/>
            <person name="Mihaltcheva S."/>
            <person name="Morgado L.N."/>
            <person name="Niskanen T."/>
            <person name="Noordeloos M.E."/>
            <person name="Ohm R.A."/>
            <person name="Ortiz-Santana B."/>
            <person name="Ovrebo C."/>
            <person name="Racz N."/>
            <person name="Riley R."/>
            <person name="Savchenko A."/>
            <person name="Shiryaev A."/>
            <person name="Soop K."/>
            <person name="Spirin V."/>
            <person name="Szebenyi C."/>
            <person name="Tomsovsky M."/>
            <person name="Tulloss R.E."/>
            <person name="Uehling J."/>
            <person name="Grigoriev I.V."/>
            <person name="Vagvolgyi C."/>
            <person name="Papp T."/>
            <person name="Martin F.M."/>
            <person name="Miettinen O."/>
            <person name="Hibbett D.S."/>
            <person name="Nagy L.G."/>
        </authorList>
    </citation>
    <scope>NUCLEOTIDE SEQUENCE [LARGE SCALE GENOMIC DNA]</scope>
    <source>
        <strain evidence="2 3">HHB13444</strain>
    </source>
</reference>
<feature type="transmembrane region" description="Helical" evidence="1">
    <location>
        <begin position="24"/>
        <end position="42"/>
    </location>
</feature>
<dbReference type="InParanoid" id="A0A5C3PEZ1"/>
<dbReference type="AlphaFoldDB" id="A0A5C3PEZ1"/>
<evidence type="ECO:0000313" key="2">
    <source>
        <dbReference type="EMBL" id="TFK88166.1"/>
    </source>
</evidence>
<keyword evidence="1" id="KW-0812">Transmembrane</keyword>
<sequence length="53" mass="5806">MTLGEGREAKIIVKLVCRHPLSTYSLQLLQVSCIIAVATLMYKPRLHLAALAA</sequence>
<dbReference type="Proteomes" id="UP000308197">
    <property type="component" value="Unassembled WGS sequence"/>
</dbReference>
<organism evidence="2 3">
    <name type="scientific">Polyporus arcularius HHB13444</name>
    <dbReference type="NCBI Taxonomy" id="1314778"/>
    <lineage>
        <taxon>Eukaryota</taxon>
        <taxon>Fungi</taxon>
        <taxon>Dikarya</taxon>
        <taxon>Basidiomycota</taxon>
        <taxon>Agaricomycotina</taxon>
        <taxon>Agaricomycetes</taxon>
        <taxon>Polyporales</taxon>
        <taxon>Polyporaceae</taxon>
        <taxon>Polyporus</taxon>
    </lineage>
</organism>
<evidence type="ECO:0000313" key="3">
    <source>
        <dbReference type="Proteomes" id="UP000308197"/>
    </source>
</evidence>
<keyword evidence="1" id="KW-0472">Membrane</keyword>